<evidence type="ECO:0000313" key="2">
    <source>
        <dbReference type="EMBL" id="GAA0299497.1"/>
    </source>
</evidence>
<feature type="region of interest" description="Disordered" evidence="1">
    <location>
        <begin position="107"/>
        <end position="133"/>
    </location>
</feature>
<proteinExistence type="predicted"/>
<reference evidence="2 3" key="1">
    <citation type="journal article" date="2019" name="Int. J. Syst. Evol. Microbiol.">
        <title>The Global Catalogue of Microorganisms (GCM) 10K type strain sequencing project: providing services to taxonomists for standard genome sequencing and annotation.</title>
        <authorList>
            <consortium name="The Broad Institute Genomics Platform"/>
            <consortium name="The Broad Institute Genome Sequencing Center for Infectious Disease"/>
            <person name="Wu L."/>
            <person name="Ma J."/>
        </authorList>
    </citation>
    <scope>NUCLEOTIDE SEQUENCE [LARGE SCALE GENOMIC DNA]</scope>
    <source>
        <strain evidence="2 3">JCM 4505</strain>
    </source>
</reference>
<name>A0ABN0VGJ1_9ACTN</name>
<comment type="caution">
    <text evidence="2">The sequence shown here is derived from an EMBL/GenBank/DDBJ whole genome shotgun (WGS) entry which is preliminary data.</text>
</comment>
<dbReference type="EMBL" id="BAAABV010000021">
    <property type="protein sequence ID" value="GAA0299497.1"/>
    <property type="molecule type" value="Genomic_DNA"/>
</dbReference>
<protein>
    <submittedName>
        <fullName evidence="2">Uncharacterized protein</fullName>
    </submittedName>
</protein>
<evidence type="ECO:0000313" key="3">
    <source>
        <dbReference type="Proteomes" id="UP001501867"/>
    </source>
</evidence>
<feature type="compositionally biased region" description="Polar residues" evidence="1">
    <location>
        <begin position="122"/>
        <end position="133"/>
    </location>
</feature>
<accession>A0ABN0VGJ1</accession>
<organism evidence="2 3">
    <name type="scientific">Streptomyces polychromogenes</name>
    <dbReference type="NCBI Taxonomy" id="67342"/>
    <lineage>
        <taxon>Bacteria</taxon>
        <taxon>Bacillati</taxon>
        <taxon>Actinomycetota</taxon>
        <taxon>Actinomycetes</taxon>
        <taxon>Kitasatosporales</taxon>
        <taxon>Streptomycetaceae</taxon>
        <taxon>Streptomyces</taxon>
    </lineage>
</organism>
<dbReference type="Proteomes" id="UP001501867">
    <property type="component" value="Unassembled WGS sequence"/>
</dbReference>
<evidence type="ECO:0000256" key="1">
    <source>
        <dbReference type="SAM" id="MobiDB-lite"/>
    </source>
</evidence>
<keyword evidence="3" id="KW-1185">Reference proteome</keyword>
<gene>
    <name evidence="2" type="ORF">GCM10010302_42580</name>
</gene>
<sequence>MEDALLGRPLLSGAHSVEWTPSPGKMPIPSHPPRFPLTSGPGLAEGCVPVPTRGKHYRPVEHFLQRGEAMDAAALAAWVTSVITGIATGVGSGLGTAAADRISRVARERLGPPQECHPGRPDQSTSMSTSAAT</sequence>